<keyword evidence="5" id="KW-1185">Reference proteome</keyword>
<gene>
    <name evidence="4" type="ordered locus">DGo_CA0979</name>
</gene>
<dbReference type="EMBL" id="CP002191">
    <property type="protein sequence ID" value="AFD24906.1"/>
    <property type="molecule type" value="Genomic_DNA"/>
</dbReference>
<dbReference type="Proteomes" id="UP000007575">
    <property type="component" value="Chromosome"/>
</dbReference>
<keyword evidence="1" id="KW-0540">Nuclease</keyword>
<dbReference type="AlphaFoldDB" id="H8GYX9"/>
<dbReference type="KEGG" id="dgo:DGo_CA0979"/>
<accession>H8GYX9</accession>
<dbReference type="GO" id="GO:0003723">
    <property type="term" value="F:RNA binding"/>
    <property type="evidence" value="ECO:0007669"/>
    <property type="project" value="InterPro"/>
</dbReference>
<dbReference type="STRING" id="745776.DGo_CA0979"/>
<feature type="compositionally biased region" description="Low complexity" evidence="3">
    <location>
        <begin position="50"/>
        <end position="73"/>
    </location>
</feature>
<evidence type="ECO:0000313" key="5">
    <source>
        <dbReference type="Proteomes" id="UP000007575"/>
    </source>
</evidence>
<reference evidence="4 5" key="1">
    <citation type="journal article" date="2012" name="PLoS ONE">
        <title>Genome sequence and transcriptome analysis of the radioresistant bacterium Deinococcus gobiensis: insights into the extreme environmental adaptations.</title>
        <authorList>
            <person name="Yuan M."/>
            <person name="Chen M."/>
            <person name="Zhang W."/>
            <person name="Lu W."/>
            <person name="Wang J."/>
            <person name="Yang M."/>
            <person name="Zhao P."/>
            <person name="Tang R."/>
            <person name="Li X."/>
            <person name="Hao Y."/>
            <person name="Zhou Z."/>
            <person name="Zhan Y."/>
            <person name="Yu H."/>
            <person name="Teng C."/>
            <person name="Yan Y."/>
            <person name="Ping S."/>
            <person name="Wang Y."/>
            <person name="Lin M."/>
        </authorList>
    </citation>
    <scope>NUCLEOTIDE SEQUENCE [LARGE SCALE GENOMIC DNA]</scope>
    <source>
        <strain evidence="4 5">I-0</strain>
    </source>
</reference>
<feature type="region of interest" description="Disordered" evidence="3">
    <location>
        <begin position="41"/>
        <end position="78"/>
    </location>
</feature>
<dbReference type="GO" id="GO:0016787">
    <property type="term" value="F:hydrolase activity"/>
    <property type="evidence" value="ECO:0007669"/>
    <property type="project" value="UniProtKB-KW"/>
</dbReference>
<dbReference type="Pfam" id="PF00545">
    <property type="entry name" value="Ribonuclease"/>
    <property type="match status" value="1"/>
</dbReference>
<evidence type="ECO:0000313" key="4">
    <source>
        <dbReference type="EMBL" id="AFD24906.1"/>
    </source>
</evidence>
<dbReference type="Gene3D" id="3.10.450.30">
    <property type="entry name" value="Microbial ribonucleases"/>
    <property type="match status" value="1"/>
</dbReference>
<proteinExistence type="predicted"/>
<dbReference type="CDD" id="cd00607">
    <property type="entry name" value="RNase_Sa"/>
    <property type="match status" value="1"/>
</dbReference>
<dbReference type="InterPro" id="IPR016191">
    <property type="entry name" value="Ribonuclease/ribotoxin"/>
</dbReference>
<evidence type="ECO:0000256" key="3">
    <source>
        <dbReference type="SAM" id="MobiDB-lite"/>
    </source>
</evidence>
<organism evidence="4 5">
    <name type="scientific">Deinococcus gobiensis (strain DSM 21396 / JCM 16679 / CGMCC 1.7299 / I-0)</name>
    <dbReference type="NCBI Taxonomy" id="745776"/>
    <lineage>
        <taxon>Bacteria</taxon>
        <taxon>Thermotogati</taxon>
        <taxon>Deinococcota</taxon>
        <taxon>Deinococci</taxon>
        <taxon>Deinococcales</taxon>
        <taxon>Deinococcaceae</taxon>
        <taxon>Deinococcus</taxon>
    </lineage>
</organism>
<dbReference type="InterPro" id="IPR000026">
    <property type="entry name" value="N1-like"/>
</dbReference>
<evidence type="ECO:0000256" key="1">
    <source>
        <dbReference type="ARBA" id="ARBA00022722"/>
    </source>
</evidence>
<dbReference type="eggNOG" id="COG4290">
    <property type="taxonomic scope" value="Bacteria"/>
</dbReference>
<protein>
    <submittedName>
        <fullName evidence="4">Guanyl-specific ribonuclease Sa-like protein</fullName>
    </submittedName>
</protein>
<dbReference type="HOGENOM" id="CLU_112496_0_0_0"/>
<dbReference type="SUPFAM" id="SSF53933">
    <property type="entry name" value="Microbial ribonucleases"/>
    <property type="match status" value="1"/>
</dbReference>
<evidence type="ECO:0000256" key="2">
    <source>
        <dbReference type="ARBA" id="ARBA00022801"/>
    </source>
</evidence>
<dbReference type="PATRIC" id="fig|745776.4.peg.1004"/>
<keyword evidence="2" id="KW-0378">Hydrolase</keyword>
<sequence length="175" mass="18844">MALPALFMRRSGRAPYTGSVIMRTLLPLLLAAGLLAGCNSPGQAQGTSVQTGQTQASQPQTTARQTPTTGTAGRDPESGLAWVDASALPREGQQLLGLVARGGPFRYSKDGVTFGNREGLLPRQTRGYYREYTVRTPGESDRGARRIVCGGQPETSTAECYYTADHYASFRRIRS</sequence>
<name>H8GYX9_DEIGI</name>
<dbReference type="GO" id="GO:0004521">
    <property type="term" value="F:RNA endonuclease activity"/>
    <property type="evidence" value="ECO:0007669"/>
    <property type="project" value="InterPro"/>
</dbReference>